<dbReference type="AlphaFoldDB" id="A0A6U9R3G9"/>
<feature type="compositionally biased region" description="Polar residues" evidence="1">
    <location>
        <begin position="430"/>
        <end position="444"/>
    </location>
</feature>
<feature type="region of interest" description="Disordered" evidence="1">
    <location>
        <begin position="309"/>
        <end position="476"/>
    </location>
</feature>
<dbReference type="PANTHER" id="PTHR46993:SF6">
    <property type="entry name" value="MYB TRANSCRIPTION FACTOR"/>
    <property type="match status" value="1"/>
</dbReference>
<feature type="compositionally biased region" description="Basic and acidic residues" evidence="1">
    <location>
        <begin position="343"/>
        <end position="352"/>
    </location>
</feature>
<dbReference type="PANTHER" id="PTHR46993">
    <property type="entry name" value="MYB TRANSCRIPTION FACTOR"/>
    <property type="match status" value="1"/>
</dbReference>
<proteinExistence type="predicted"/>
<feature type="compositionally biased region" description="Basic and acidic residues" evidence="1">
    <location>
        <begin position="362"/>
        <end position="407"/>
    </location>
</feature>
<protein>
    <submittedName>
        <fullName evidence="2">Uncharacterized protein</fullName>
    </submittedName>
</protein>
<gene>
    <name evidence="2" type="ORF">PSAL00342_LOCUS3896</name>
    <name evidence="3" type="ORF">PSAL00342_LOCUS3897</name>
</gene>
<accession>A0A6U9R3G9</accession>
<evidence type="ECO:0000313" key="3">
    <source>
        <dbReference type="EMBL" id="CAE0610074.1"/>
    </source>
</evidence>
<evidence type="ECO:0000256" key="1">
    <source>
        <dbReference type="SAM" id="MobiDB-lite"/>
    </source>
</evidence>
<feature type="region of interest" description="Disordered" evidence="1">
    <location>
        <begin position="222"/>
        <end position="295"/>
    </location>
</feature>
<dbReference type="EMBL" id="HBIS01004290">
    <property type="protein sequence ID" value="CAE0610073.1"/>
    <property type="molecule type" value="Transcribed_RNA"/>
</dbReference>
<reference evidence="2" key="1">
    <citation type="submission" date="2021-01" db="EMBL/GenBank/DDBJ databases">
        <authorList>
            <person name="Corre E."/>
            <person name="Pelletier E."/>
            <person name="Niang G."/>
            <person name="Scheremetjew M."/>
            <person name="Finn R."/>
            <person name="Kale V."/>
            <person name="Holt S."/>
            <person name="Cochrane G."/>
            <person name="Meng A."/>
            <person name="Brown T."/>
            <person name="Cohen L."/>
        </authorList>
    </citation>
    <scope>NUCLEOTIDE SEQUENCE</scope>
    <source>
        <strain evidence="2">CCMP1897</strain>
    </source>
</reference>
<feature type="compositionally biased region" description="Basic and acidic residues" evidence="1">
    <location>
        <begin position="277"/>
        <end position="295"/>
    </location>
</feature>
<name>A0A6U9R3G9_9CHLO</name>
<evidence type="ECO:0000313" key="2">
    <source>
        <dbReference type="EMBL" id="CAE0610073.1"/>
    </source>
</evidence>
<dbReference type="EMBL" id="HBIS01004291">
    <property type="protein sequence ID" value="CAE0610074.1"/>
    <property type="molecule type" value="Transcribed_RNA"/>
</dbReference>
<organism evidence="2">
    <name type="scientific">Picocystis salinarum</name>
    <dbReference type="NCBI Taxonomy" id="88271"/>
    <lineage>
        <taxon>Eukaryota</taxon>
        <taxon>Viridiplantae</taxon>
        <taxon>Chlorophyta</taxon>
        <taxon>Picocystophyceae</taxon>
        <taxon>Picocystales</taxon>
        <taxon>Picocystaceae</taxon>
        <taxon>Picocystis</taxon>
    </lineage>
</organism>
<sequence>MAKHGEAEASEDPMFKMAPSIWMLEHMLQDFQLDDDLVQGVLTTLNETCIIDTKDLPPKLHLWLLLRAVRHKVSKNVIDTTVLGMLSQIEPTAEKAKLEPPALKRVAPDEKLMTHVKAQAILEHIRPGGDIEKFRLLAKKLLPSSKHCKAGEKALRTALIEVLDNGSDAERLLKTYPMKPVLHSLAKYVEDAAAVLKPTFLERIERMIKERNVRAWQELGKVARGPPEPNQPRTIEARPSVPPSPIPSPRRKFEKAGTTTMVMSLDDIVQSKKRRLQEKEKMEATGQESTKRDAALNLEELKRRRKALEEAGGDDPLEGFLKKGDSKPQSLMGEQKGAQAKTWGDKEDEAKRCTNLSSGGDQRQEVTEAKPAEKEKSRDPTGRMESDAGKLTTKEAQSHSKGTHEVVSHATQDSNKAKAPSKSTEVDGIASTQPSQKMQDTAKTMTIPEKTDEVEPLNPDGPRKSKQKKRKPVWKSEETEALIRLIKTLGFDHEKLYKAEQALFQKYNRDPTDIKFKIRSLKQHNIL</sequence>
<feature type="compositionally biased region" description="Basic residues" evidence="1">
    <location>
        <begin position="464"/>
        <end position="473"/>
    </location>
</feature>